<gene>
    <name evidence="2" type="ORF">K443DRAFT_349523</name>
</gene>
<organism evidence="2 3">
    <name type="scientific">Laccaria amethystina LaAM-08-1</name>
    <dbReference type="NCBI Taxonomy" id="1095629"/>
    <lineage>
        <taxon>Eukaryota</taxon>
        <taxon>Fungi</taxon>
        <taxon>Dikarya</taxon>
        <taxon>Basidiomycota</taxon>
        <taxon>Agaricomycotina</taxon>
        <taxon>Agaricomycetes</taxon>
        <taxon>Agaricomycetidae</taxon>
        <taxon>Agaricales</taxon>
        <taxon>Agaricineae</taxon>
        <taxon>Hydnangiaceae</taxon>
        <taxon>Laccaria</taxon>
    </lineage>
</organism>
<feature type="transmembrane region" description="Helical" evidence="1">
    <location>
        <begin position="107"/>
        <end position="134"/>
    </location>
</feature>
<proteinExistence type="predicted"/>
<dbReference type="EMBL" id="KN838779">
    <property type="protein sequence ID" value="KIJ94768.1"/>
    <property type="molecule type" value="Genomic_DNA"/>
</dbReference>
<dbReference type="HOGENOM" id="CLU_1635670_0_0_1"/>
<feature type="transmembrane region" description="Helical" evidence="1">
    <location>
        <begin position="7"/>
        <end position="29"/>
    </location>
</feature>
<name>A0A0C9X0C5_9AGAR</name>
<feature type="transmembrane region" description="Helical" evidence="1">
    <location>
        <begin position="35"/>
        <end position="56"/>
    </location>
</feature>
<evidence type="ECO:0000313" key="2">
    <source>
        <dbReference type="EMBL" id="KIJ94768.1"/>
    </source>
</evidence>
<dbReference type="OrthoDB" id="2992074at2759"/>
<protein>
    <recommendedName>
        <fullName evidence="4">MARVEL domain-containing protein</fullName>
    </recommendedName>
</protein>
<dbReference type="AlphaFoldDB" id="A0A0C9X0C5"/>
<keyword evidence="1" id="KW-0472">Membrane</keyword>
<keyword evidence="1" id="KW-1133">Transmembrane helix</keyword>
<sequence>MPCIRTAFYCLALFTACLQTVFGLIAGFLNGSSPFLYIFGKLAAGVSIATWIWLGVLIRYNRLPASTHPLTRSSAHFISFLVLVPIWIAIGIMIATQMPFECKAQTLWCAAACFSSALAFLTAIFSMVAAILVYRAASSSGAGLAINVAQANKRHLHEVDDY</sequence>
<dbReference type="Proteomes" id="UP000054477">
    <property type="component" value="Unassembled WGS sequence"/>
</dbReference>
<reference evidence="2 3" key="1">
    <citation type="submission" date="2014-04" db="EMBL/GenBank/DDBJ databases">
        <authorList>
            <consortium name="DOE Joint Genome Institute"/>
            <person name="Kuo A."/>
            <person name="Kohler A."/>
            <person name="Nagy L.G."/>
            <person name="Floudas D."/>
            <person name="Copeland A."/>
            <person name="Barry K.W."/>
            <person name="Cichocki N."/>
            <person name="Veneault-Fourrey C."/>
            <person name="LaButti K."/>
            <person name="Lindquist E.A."/>
            <person name="Lipzen A."/>
            <person name="Lundell T."/>
            <person name="Morin E."/>
            <person name="Murat C."/>
            <person name="Sun H."/>
            <person name="Tunlid A."/>
            <person name="Henrissat B."/>
            <person name="Grigoriev I.V."/>
            <person name="Hibbett D.S."/>
            <person name="Martin F."/>
            <person name="Nordberg H.P."/>
            <person name="Cantor M.N."/>
            <person name="Hua S.X."/>
        </authorList>
    </citation>
    <scope>NUCLEOTIDE SEQUENCE [LARGE SCALE GENOMIC DNA]</scope>
    <source>
        <strain evidence="2 3">LaAM-08-1</strain>
    </source>
</reference>
<evidence type="ECO:0000256" key="1">
    <source>
        <dbReference type="SAM" id="Phobius"/>
    </source>
</evidence>
<keyword evidence="1" id="KW-0812">Transmembrane</keyword>
<accession>A0A0C9X0C5</accession>
<dbReference type="PROSITE" id="PS51257">
    <property type="entry name" value="PROKAR_LIPOPROTEIN"/>
    <property type="match status" value="1"/>
</dbReference>
<evidence type="ECO:0000313" key="3">
    <source>
        <dbReference type="Proteomes" id="UP000054477"/>
    </source>
</evidence>
<feature type="transmembrane region" description="Helical" evidence="1">
    <location>
        <begin position="77"/>
        <end position="95"/>
    </location>
</feature>
<keyword evidence="3" id="KW-1185">Reference proteome</keyword>
<reference evidence="3" key="2">
    <citation type="submission" date="2015-01" db="EMBL/GenBank/DDBJ databases">
        <title>Evolutionary Origins and Diversification of the Mycorrhizal Mutualists.</title>
        <authorList>
            <consortium name="DOE Joint Genome Institute"/>
            <consortium name="Mycorrhizal Genomics Consortium"/>
            <person name="Kohler A."/>
            <person name="Kuo A."/>
            <person name="Nagy L.G."/>
            <person name="Floudas D."/>
            <person name="Copeland A."/>
            <person name="Barry K.W."/>
            <person name="Cichocki N."/>
            <person name="Veneault-Fourrey C."/>
            <person name="LaButti K."/>
            <person name="Lindquist E.A."/>
            <person name="Lipzen A."/>
            <person name="Lundell T."/>
            <person name="Morin E."/>
            <person name="Murat C."/>
            <person name="Riley R."/>
            <person name="Ohm R."/>
            <person name="Sun H."/>
            <person name="Tunlid A."/>
            <person name="Henrissat B."/>
            <person name="Grigoriev I.V."/>
            <person name="Hibbett D.S."/>
            <person name="Martin F."/>
        </authorList>
    </citation>
    <scope>NUCLEOTIDE SEQUENCE [LARGE SCALE GENOMIC DNA]</scope>
    <source>
        <strain evidence="3">LaAM-08-1</strain>
    </source>
</reference>
<evidence type="ECO:0008006" key="4">
    <source>
        <dbReference type="Google" id="ProtNLM"/>
    </source>
</evidence>